<dbReference type="InterPro" id="IPR036812">
    <property type="entry name" value="NAD(P)_OxRdtase_dom_sf"/>
</dbReference>
<dbReference type="GO" id="GO:0016652">
    <property type="term" value="F:oxidoreductase activity, acting on NAD(P)H as acceptor"/>
    <property type="evidence" value="ECO:0007669"/>
    <property type="project" value="InterPro"/>
</dbReference>
<evidence type="ECO:0000313" key="8">
    <source>
        <dbReference type="EMBL" id="KAF9527009.1"/>
    </source>
</evidence>
<dbReference type="InterPro" id="IPR023210">
    <property type="entry name" value="NADP_OxRdtase_dom"/>
</dbReference>
<name>A0A9P6EDF6_9AGAR</name>
<dbReference type="EMBL" id="MU157865">
    <property type="protein sequence ID" value="KAF9527009.1"/>
    <property type="molecule type" value="Genomic_DNA"/>
</dbReference>
<dbReference type="InterPro" id="IPR018170">
    <property type="entry name" value="Aldo/ket_reductase_CS"/>
</dbReference>
<evidence type="ECO:0000313" key="9">
    <source>
        <dbReference type="Proteomes" id="UP000807306"/>
    </source>
</evidence>
<dbReference type="GO" id="GO:0016616">
    <property type="term" value="F:oxidoreductase activity, acting on the CH-OH group of donors, NAD or NADP as acceptor"/>
    <property type="evidence" value="ECO:0007669"/>
    <property type="project" value="UniProtKB-ARBA"/>
</dbReference>
<feature type="binding site" evidence="5">
    <location>
        <position position="109"/>
    </location>
    <ligand>
        <name>substrate</name>
    </ligand>
</feature>
<protein>
    <submittedName>
        <fullName evidence="8">NADP-dependent oxidoreductase domain-containing protein</fullName>
    </submittedName>
</protein>
<dbReference type="PRINTS" id="PR00069">
    <property type="entry name" value="ALDKETRDTASE"/>
</dbReference>
<evidence type="ECO:0000259" key="7">
    <source>
        <dbReference type="Pfam" id="PF00248"/>
    </source>
</evidence>
<evidence type="ECO:0000256" key="2">
    <source>
        <dbReference type="ARBA" id="ARBA00022857"/>
    </source>
</evidence>
<comment type="caution">
    <text evidence="8">The sequence shown here is derived from an EMBL/GenBank/DDBJ whole genome shotgun (WGS) entry which is preliminary data.</text>
</comment>
<reference evidence="8" key="1">
    <citation type="submission" date="2020-11" db="EMBL/GenBank/DDBJ databases">
        <authorList>
            <consortium name="DOE Joint Genome Institute"/>
            <person name="Ahrendt S."/>
            <person name="Riley R."/>
            <person name="Andreopoulos W."/>
            <person name="Labutti K."/>
            <person name="Pangilinan J."/>
            <person name="Ruiz-Duenas F.J."/>
            <person name="Barrasa J.M."/>
            <person name="Sanchez-Garcia M."/>
            <person name="Camarero S."/>
            <person name="Miyauchi S."/>
            <person name="Serrano A."/>
            <person name="Linde D."/>
            <person name="Babiker R."/>
            <person name="Drula E."/>
            <person name="Ayuso-Fernandez I."/>
            <person name="Pacheco R."/>
            <person name="Padilla G."/>
            <person name="Ferreira P."/>
            <person name="Barriuso J."/>
            <person name="Kellner H."/>
            <person name="Castanera R."/>
            <person name="Alfaro M."/>
            <person name="Ramirez L."/>
            <person name="Pisabarro A.G."/>
            <person name="Kuo A."/>
            <person name="Tritt A."/>
            <person name="Lipzen A."/>
            <person name="He G."/>
            <person name="Yan M."/>
            <person name="Ng V."/>
            <person name="Cullen D."/>
            <person name="Martin F."/>
            <person name="Rosso M.-N."/>
            <person name="Henrissat B."/>
            <person name="Hibbett D."/>
            <person name="Martinez A.T."/>
            <person name="Grigoriev I.V."/>
        </authorList>
    </citation>
    <scope>NUCLEOTIDE SEQUENCE</scope>
    <source>
        <strain evidence="8">CBS 506.95</strain>
    </source>
</reference>
<dbReference type="CDD" id="cd19120">
    <property type="entry name" value="AKR_AKR3C2-3"/>
    <property type="match status" value="1"/>
</dbReference>
<dbReference type="Pfam" id="PF00248">
    <property type="entry name" value="Aldo_ket_red"/>
    <property type="match status" value="1"/>
</dbReference>
<dbReference type="Gene3D" id="3.20.20.100">
    <property type="entry name" value="NADP-dependent oxidoreductase domain"/>
    <property type="match status" value="1"/>
</dbReference>
<dbReference type="InterPro" id="IPR044494">
    <property type="entry name" value="AKR3C2/3"/>
</dbReference>
<dbReference type="PANTHER" id="PTHR43827">
    <property type="entry name" value="2,5-DIKETO-D-GLUCONIC ACID REDUCTASE"/>
    <property type="match status" value="1"/>
</dbReference>
<feature type="site" description="Lowers pKa of active site Tyr" evidence="6">
    <location>
        <position position="75"/>
    </location>
</feature>
<organism evidence="8 9">
    <name type="scientific">Crepidotus variabilis</name>
    <dbReference type="NCBI Taxonomy" id="179855"/>
    <lineage>
        <taxon>Eukaryota</taxon>
        <taxon>Fungi</taxon>
        <taxon>Dikarya</taxon>
        <taxon>Basidiomycota</taxon>
        <taxon>Agaricomycotina</taxon>
        <taxon>Agaricomycetes</taxon>
        <taxon>Agaricomycetidae</taxon>
        <taxon>Agaricales</taxon>
        <taxon>Agaricineae</taxon>
        <taxon>Crepidotaceae</taxon>
        <taxon>Crepidotus</taxon>
    </lineage>
</organism>
<dbReference type="Proteomes" id="UP000807306">
    <property type="component" value="Unassembled WGS sequence"/>
</dbReference>
<accession>A0A9P6EDF6</accession>
<feature type="active site" description="Proton donor" evidence="4">
    <location>
        <position position="50"/>
    </location>
</feature>
<keyword evidence="3" id="KW-0560">Oxidoreductase</keyword>
<evidence type="ECO:0000256" key="5">
    <source>
        <dbReference type="PIRSR" id="PIRSR000097-2"/>
    </source>
</evidence>
<evidence type="ECO:0000256" key="6">
    <source>
        <dbReference type="PIRSR" id="PIRSR000097-3"/>
    </source>
</evidence>
<dbReference type="OrthoDB" id="416253at2759"/>
<feature type="domain" description="NADP-dependent oxidoreductase" evidence="7">
    <location>
        <begin position="22"/>
        <end position="277"/>
    </location>
</feature>
<proteinExistence type="inferred from homology"/>
<dbReference type="PROSITE" id="PS00062">
    <property type="entry name" value="ALDOKETO_REDUCTASE_2"/>
    <property type="match status" value="1"/>
</dbReference>
<dbReference type="AlphaFoldDB" id="A0A9P6EDF6"/>
<dbReference type="PIRSF" id="PIRSF000097">
    <property type="entry name" value="AKR"/>
    <property type="match status" value="1"/>
</dbReference>
<dbReference type="InterPro" id="IPR020471">
    <property type="entry name" value="AKR"/>
</dbReference>
<comment type="similarity">
    <text evidence="1">Belongs to the aldo/keto reductase family.</text>
</comment>
<dbReference type="PANTHER" id="PTHR43827:SF3">
    <property type="entry name" value="NADP-DEPENDENT OXIDOREDUCTASE DOMAIN-CONTAINING PROTEIN"/>
    <property type="match status" value="1"/>
</dbReference>
<gene>
    <name evidence="8" type="ORF">CPB83DRAFT_856982</name>
</gene>
<evidence type="ECO:0000256" key="3">
    <source>
        <dbReference type="ARBA" id="ARBA00023002"/>
    </source>
</evidence>
<evidence type="ECO:0000256" key="1">
    <source>
        <dbReference type="ARBA" id="ARBA00007905"/>
    </source>
</evidence>
<keyword evidence="2" id="KW-0521">NADP</keyword>
<dbReference type="SUPFAM" id="SSF51430">
    <property type="entry name" value="NAD(P)-linked oxidoreductase"/>
    <property type="match status" value="1"/>
</dbReference>
<sequence length="292" mass="32115">MPTTFTLNTGTQIPWLGFGTGTALYSKDASQLVRQAIDAGVNHLDGAQMYNNEETLGTGIKQSGKPRAELFITTKLNGKVLQPGQTIKDTLQVSLQKLGLEYVDLFLIHDPTPATKQSNETLIDWWKQMEGVYADGLAKAIGVSNFKVSDLEIILPGAKVIPAANQIELHPYVWQEAEPIVRLCHEKGIVVESYGGLSPIVRVPGGPLDPTLETIRQRLAKDHGQPVSAGQVLTKWLSAKKAVVVTTTSKVERIKEFQDLPKIPDLTLEEVKQIEESGAELHKRSYMGHVFQ</sequence>
<keyword evidence="9" id="KW-1185">Reference proteome</keyword>
<evidence type="ECO:0000256" key="4">
    <source>
        <dbReference type="PIRSR" id="PIRSR000097-1"/>
    </source>
</evidence>